<dbReference type="InterPro" id="IPR038718">
    <property type="entry name" value="SNF2-like_sf"/>
</dbReference>
<accession>A0AAV7YD02</accession>
<feature type="domain" description="QLQ" evidence="8">
    <location>
        <begin position="291"/>
        <end position="326"/>
    </location>
</feature>
<dbReference type="GO" id="GO:0016787">
    <property type="term" value="F:hydrolase activity"/>
    <property type="evidence" value="ECO:0007669"/>
    <property type="project" value="UniProtKB-KW"/>
</dbReference>
<feature type="region of interest" description="Disordered" evidence="5">
    <location>
        <begin position="68"/>
        <end position="117"/>
    </location>
</feature>
<feature type="region of interest" description="Disordered" evidence="5">
    <location>
        <begin position="1587"/>
        <end position="1617"/>
    </location>
</feature>
<dbReference type="SMART" id="SM00490">
    <property type="entry name" value="HELICc"/>
    <property type="match status" value="1"/>
</dbReference>
<dbReference type="Gene3D" id="3.40.50.10810">
    <property type="entry name" value="Tandem AAA-ATPase domain"/>
    <property type="match status" value="2"/>
</dbReference>
<protein>
    <submittedName>
        <fullName evidence="9">Intein-containing atp-dependent helicase brm</fullName>
    </submittedName>
</protein>
<feature type="compositionally biased region" description="Basic and acidic residues" evidence="5">
    <location>
        <begin position="1646"/>
        <end position="1665"/>
    </location>
</feature>
<dbReference type="SMART" id="SM00951">
    <property type="entry name" value="QLQ"/>
    <property type="match status" value="1"/>
</dbReference>
<keyword evidence="9" id="KW-0347">Helicase</keyword>
<evidence type="ECO:0000313" key="9">
    <source>
        <dbReference type="EMBL" id="KAJ3426815.1"/>
    </source>
</evidence>
<dbReference type="PANTHER" id="PTHR10799">
    <property type="entry name" value="SNF2/RAD54 HELICASE FAMILY"/>
    <property type="match status" value="1"/>
</dbReference>
<dbReference type="GO" id="GO:0005634">
    <property type="term" value="C:nucleus"/>
    <property type="evidence" value="ECO:0007669"/>
    <property type="project" value="UniProtKB-SubCell"/>
</dbReference>
<organism evidence="9 10">
    <name type="scientific">Anaeramoeba flamelloides</name>
    <dbReference type="NCBI Taxonomy" id="1746091"/>
    <lineage>
        <taxon>Eukaryota</taxon>
        <taxon>Metamonada</taxon>
        <taxon>Anaeramoebidae</taxon>
        <taxon>Anaeramoeba</taxon>
    </lineage>
</organism>
<dbReference type="GO" id="GO:0006355">
    <property type="term" value="P:regulation of DNA-templated transcription"/>
    <property type="evidence" value="ECO:0007669"/>
    <property type="project" value="InterPro"/>
</dbReference>
<dbReference type="PROSITE" id="PS51666">
    <property type="entry name" value="QLQ"/>
    <property type="match status" value="1"/>
</dbReference>
<name>A0AAV7YD02_9EUKA</name>
<dbReference type="InterPro" id="IPR027417">
    <property type="entry name" value="P-loop_NTPase"/>
</dbReference>
<dbReference type="Gene3D" id="3.40.50.300">
    <property type="entry name" value="P-loop containing nucleotide triphosphate hydrolases"/>
    <property type="match status" value="1"/>
</dbReference>
<dbReference type="PROSITE" id="PS51192">
    <property type="entry name" value="HELICASE_ATP_BIND_1"/>
    <property type="match status" value="1"/>
</dbReference>
<dbReference type="SUPFAM" id="SSF51294">
    <property type="entry name" value="Hedgehog/intein (Hint) domain"/>
    <property type="match status" value="1"/>
</dbReference>
<comment type="subcellular location">
    <subcellularLocation>
        <location evidence="1">Nucleus</location>
    </subcellularLocation>
</comment>
<dbReference type="CDD" id="cd18793">
    <property type="entry name" value="SF2_C_SNF"/>
    <property type="match status" value="1"/>
</dbReference>
<comment type="caution">
    <text evidence="9">The sequence shown here is derived from an EMBL/GenBank/DDBJ whole genome shotgun (WGS) entry which is preliminary data.</text>
</comment>
<evidence type="ECO:0000313" key="10">
    <source>
        <dbReference type="Proteomes" id="UP001146793"/>
    </source>
</evidence>
<proteinExistence type="predicted"/>
<feature type="domain" description="Helicase C-terminal" evidence="7">
    <location>
        <begin position="1320"/>
        <end position="1478"/>
    </location>
</feature>
<keyword evidence="4" id="KW-0539">Nucleus</keyword>
<evidence type="ECO:0000259" key="7">
    <source>
        <dbReference type="PROSITE" id="PS51194"/>
    </source>
</evidence>
<keyword evidence="9" id="KW-0067">ATP-binding</keyword>
<evidence type="ECO:0000256" key="4">
    <source>
        <dbReference type="ARBA" id="ARBA00023242"/>
    </source>
</evidence>
<dbReference type="InterPro" id="IPR001650">
    <property type="entry name" value="Helicase_C-like"/>
</dbReference>
<reference evidence="9" key="1">
    <citation type="submission" date="2022-08" db="EMBL/GenBank/DDBJ databases">
        <title>Novel sulphate-reducing endosymbionts in the free-living metamonad Anaeramoeba.</title>
        <authorList>
            <person name="Jerlstrom-Hultqvist J."/>
            <person name="Cepicka I."/>
            <person name="Gallot-Lavallee L."/>
            <person name="Salas-Leiva D."/>
            <person name="Curtis B.A."/>
            <person name="Zahonova K."/>
            <person name="Pipaliya S."/>
            <person name="Dacks J."/>
            <person name="Roger A.J."/>
        </authorList>
    </citation>
    <scope>NUCLEOTIDE SEQUENCE</scope>
    <source>
        <strain evidence="9">Busselton2</strain>
    </source>
</reference>
<dbReference type="PROSITE" id="PS51194">
    <property type="entry name" value="HELICASE_CTER"/>
    <property type="match status" value="1"/>
</dbReference>
<dbReference type="GO" id="GO:0005524">
    <property type="term" value="F:ATP binding"/>
    <property type="evidence" value="ECO:0007669"/>
    <property type="project" value="InterPro"/>
</dbReference>
<dbReference type="SMART" id="SM00487">
    <property type="entry name" value="DEXDc"/>
    <property type="match status" value="1"/>
</dbReference>
<feature type="region of interest" description="Disordered" evidence="5">
    <location>
        <begin position="197"/>
        <end position="250"/>
    </location>
</feature>
<keyword evidence="3" id="KW-0805">Transcription regulation</keyword>
<dbReference type="Pfam" id="PF00176">
    <property type="entry name" value="SNF2-rel_dom"/>
    <property type="match status" value="2"/>
</dbReference>
<keyword evidence="3" id="KW-0804">Transcription</keyword>
<evidence type="ECO:0000256" key="1">
    <source>
        <dbReference type="ARBA" id="ARBA00004123"/>
    </source>
</evidence>
<dbReference type="GO" id="GO:0004386">
    <property type="term" value="F:helicase activity"/>
    <property type="evidence" value="ECO:0007669"/>
    <property type="project" value="UniProtKB-KW"/>
</dbReference>
<feature type="domain" description="Helicase ATP-binding" evidence="6">
    <location>
        <begin position="1011"/>
        <end position="1180"/>
    </location>
</feature>
<keyword evidence="2" id="KW-0378">Hydrolase</keyword>
<feature type="compositionally biased region" description="Acidic residues" evidence="5">
    <location>
        <begin position="1607"/>
        <end position="1617"/>
    </location>
</feature>
<dbReference type="InterPro" id="IPR049730">
    <property type="entry name" value="SNF2/RAD54-like_C"/>
</dbReference>
<evidence type="ECO:0000256" key="3">
    <source>
        <dbReference type="ARBA" id="ARBA00023015"/>
    </source>
</evidence>
<sequence length="1665" mass="195927">MNHDLKLSLKKRYNEIEQNQIVLQFNKMIEQKADPNNRDFRIHLQILKAHKKLDQNLIQKVKSLINEKTKKSLQKSRTKNNNPKQMNVKKQKTVSFNHNCSTNIPKTPKSKTKENKEIKTKITKETETATIKPVNNKRKRKMNDIENQNKTEENSPLIQETQIEFKFKKKKTNLVHNKKNNSLLKTKNEIKMEIEKEKEKKKETQQEYKENENEKEKSNEKEKDKEMQIEKRKEKEMYKEKEKGKERKKEKEIEKEIEKEKEIEIEKEKEKEIEFEIKKEKEQITKKVVPKFTKKQLISLKTQILILKYLAQKRSVSPNILATLLGLKYSNDNSTDIEHKIICQKLPLTVLDEEMKLATQKRLSFRRSFQSFGGDSFKTTGNENRTGNENDLDNVFHDDNDQDQIVKKKLYLVSTQQQIRKDILSEIGKKVKHRTRSINRIRRSRQINPKNISRSQEFVSQLNNTKSIDRIRNISFLHNVIRTSVQFHNFFNILKEKRKKINDCIIRYHLNIEKRKETRKLRAERYRLNILKKKDYQTYLHMIKSIKKERLLSIISQTDNYLIELAHQIENTNQASESLSEELLNGMEKKIESEPNQMNTEGVGVVEKTGEDEIEKDEIIKIGSGSKYYYSKIHEIKEKVKQPTDLSGGELKYYQLQGLEWLVSLYNNNHNGILADEMGLGKAQPIDCKILTPSGWNTFSKIKINDEIINSDGEISKITGIYPQGYQKVWKMNFSDGSSTQCSLEHLWKIYFKKQTNEQGKRKYKIHSKIINLKKLLSGYKQNKNNLKKYFFPVTKPIKEFNGCKNKKIFSPFVLGMLLTKPHNRLFKDNELKLINKKLPLNLQLVFNKKINKYQIIFQHSVTNHNNKKINPDLNDLINQINRILLNHEKNYYIPKEYLFSNVQSRLEFYFGILNILNGKYNTTTNNNNNNGTKEKNDKLKQYLTIKSKSKQFIQDLFFLLKSIQIPTIINNLKNNLTIINNNGQSHPTKKTFFIKLHSIEEIGIKKCICISVNSKDRLYITDDLILTHNTIQTISLLTYLFQYKNNKGPTLILGPLSILNDWSQQFQKWSPKLKTIIYWGDKNKRHTELLPTILSKNDNSANIVLTTYDLTINDEEYLSSINWEYLIIDEGHRLKNNSGKLFSVLSTKYNPKRKLILTGTPLQNNLNELWSLLNFLLPQIFQSSEQFEMWFNSPFQIDDKEDVKLTQEEQFLIIQRLHQILMPFLLRRLKVDVEKLLPKKIEKILYCPMTAWQKKLYLDISVNNCFGKYLYNNPDQKLRKICSHPFALIETLDGNENKLINNMHDKNLALITSSGKFLILDNILEKLKLFNHRTLIFCQFKIILTLLEKMLAYRKINYLRLDGSIKSDQRIKLINDFNQINSKYFVFLLSTRVGGLGLNLQTADTVILFDSDWNPQMDNQAQSRVHRIGQKMEVRIIRFITNGSIENKILRTINHKMDIHEKVIEAGKFNKNAKDIDRKKKLHQIFSDNSNVNNNSYQNQISITSLQEINKIISRSVEEYRQFEKLDLKKKSNNTFLQLIPEKKLPKWLKNSSQLKIENLLNPIELGRSSSGQSIRIRNKNIKNIDNANDQNKMDEISDGESSISSDDDDLNDDEINNSYHIYNNNFIVYNDDEDDDLDDDDEYIDKSNTKKVDGGDNLDIDKK</sequence>
<dbReference type="Pfam" id="PF08880">
    <property type="entry name" value="QLQ"/>
    <property type="match status" value="1"/>
</dbReference>
<dbReference type="InterPro" id="IPR000330">
    <property type="entry name" value="SNF2_N"/>
</dbReference>
<feature type="region of interest" description="Disordered" evidence="5">
    <location>
        <begin position="1633"/>
        <end position="1665"/>
    </location>
</feature>
<dbReference type="Pfam" id="PF00271">
    <property type="entry name" value="Helicase_C"/>
    <property type="match status" value="1"/>
</dbReference>
<gene>
    <name evidence="9" type="ORF">M0812_26384</name>
</gene>
<dbReference type="InterPro" id="IPR014001">
    <property type="entry name" value="Helicase_ATP-bd"/>
</dbReference>
<evidence type="ECO:0000256" key="2">
    <source>
        <dbReference type="ARBA" id="ARBA00022801"/>
    </source>
</evidence>
<evidence type="ECO:0000256" key="5">
    <source>
        <dbReference type="SAM" id="MobiDB-lite"/>
    </source>
</evidence>
<dbReference type="SUPFAM" id="SSF52540">
    <property type="entry name" value="P-loop containing nucleoside triphosphate hydrolases"/>
    <property type="match status" value="3"/>
</dbReference>
<dbReference type="InterPro" id="IPR014978">
    <property type="entry name" value="Gln-Leu-Gln_QLQ"/>
</dbReference>
<keyword evidence="9" id="KW-0547">Nucleotide-binding</keyword>
<dbReference type="EMBL" id="JANTQA010000063">
    <property type="protein sequence ID" value="KAJ3426815.1"/>
    <property type="molecule type" value="Genomic_DNA"/>
</dbReference>
<dbReference type="Proteomes" id="UP001146793">
    <property type="component" value="Unassembled WGS sequence"/>
</dbReference>
<feature type="compositionally biased region" description="Acidic residues" evidence="5">
    <location>
        <begin position="1633"/>
        <end position="1645"/>
    </location>
</feature>
<evidence type="ECO:0000259" key="8">
    <source>
        <dbReference type="PROSITE" id="PS51666"/>
    </source>
</evidence>
<feature type="compositionally biased region" description="Polar residues" evidence="5">
    <location>
        <begin position="93"/>
        <end position="105"/>
    </location>
</feature>
<dbReference type="InterPro" id="IPR036844">
    <property type="entry name" value="Hint_dom_sf"/>
</dbReference>
<evidence type="ECO:0000259" key="6">
    <source>
        <dbReference type="PROSITE" id="PS51192"/>
    </source>
</evidence>